<evidence type="ECO:0000259" key="1">
    <source>
        <dbReference type="Pfam" id="PF20013"/>
    </source>
</evidence>
<dbReference type="AlphaFoldDB" id="A0A846Z493"/>
<dbReference type="EMBL" id="JAAXPI010000029">
    <property type="protein sequence ID" value="NKZ06052.1"/>
    <property type="molecule type" value="Genomic_DNA"/>
</dbReference>
<dbReference type="RefSeq" id="WP_067635518.1">
    <property type="nucleotide sequence ID" value="NZ_JAAXPI010000029.1"/>
</dbReference>
<proteinExistence type="predicted"/>
<name>A0A846Z493_9ACTN</name>
<evidence type="ECO:0000313" key="3">
    <source>
        <dbReference type="EMBL" id="NKZ06052.1"/>
    </source>
</evidence>
<sequence length="665" mass="69916">MAWQLHYTSARRGPTGRAGFQFVAETPGLPDGLRAGVTPYLSYRPPPDAPLSPDDSELGLFPVSLLYDRVDGRPLLLRCRYLGRDYSGRYGNFFAHAVVAEPEELEGLRPAELWHAAHWTQSPVPGTVLDPLDELTPGAALDPEALAAWLAGSGPDDPYALLARLVDAVAGVLGRGHGRVVLVADDVELIARWIAVVSYSLPVAAAARLSFVTYTADPDGAAQRLVGTTPAVWAAVRHHASHASAFDLREGGADGRASRFARTVADCWRAADFGGLDALGELAPPDDPGREGAAALLALCRGDAAVTAEEERAAAELLARHGSGIPEWVWRDLVPGVPSMGLDLALTVHGRAPAALRDAVLDGVLDGMAAGLAAGRAAPLTPDGCDLLYQHAARLRAVPGVAVPVLTSVARRHRGRRIAVTGELLRLDGADGADLDAALREVWEAPPSAGECTDLLDAHGPHPALAVLPSRTFTRLAFPGGEHLADTATLRLAARVREVMPDGPAGRDAAVVQAYGTAITARPEGAARALEAIADAAGATRQLADEAFVGAARRLAGRPPRFRAELLAAVPAPVRARVAERWTAELAGRARAGRGPLLGREIEQRNDLVEVVLRLRKGGVAEPSLEAWARAAAGRWLAGKQLDAHLARSPELRAALRDLLAEGGG</sequence>
<keyword evidence="4" id="KW-1185">Reference proteome</keyword>
<dbReference type="Pfam" id="PF20013">
    <property type="entry name" value="GAP1-N2"/>
    <property type="match status" value="1"/>
</dbReference>
<gene>
    <name evidence="3" type="ORF">HGB48_20195</name>
</gene>
<dbReference type="InterPro" id="IPR045402">
    <property type="entry name" value="GAP1-N2"/>
</dbReference>
<protein>
    <submittedName>
        <fullName evidence="3">Uncharacterized protein</fullName>
    </submittedName>
</protein>
<dbReference type="Proteomes" id="UP000579250">
    <property type="component" value="Unassembled WGS sequence"/>
</dbReference>
<evidence type="ECO:0000313" key="4">
    <source>
        <dbReference type="Proteomes" id="UP000579250"/>
    </source>
</evidence>
<feature type="domain" description="GTPase-associated protein 1 N-terminal" evidence="1">
    <location>
        <begin position="1"/>
        <end position="134"/>
    </location>
</feature>
<dbReference type="Pfam" id="PF20014">
    <property type="entry name" value="GAP1-M"/>
    <property type="match status" value="1"/>
</dbReference>
<dbReference type="InterPro" id="IPR045401">
    <property type="entry name" value="GAP1-M"/>
</dbReference>
<reference evidence="3 4" key="1">
    <citation type="submission" date="2020-04" db="EMBL/GenBank/DDBJ databases">
        <title>MicrobeNet Type strains.</title>
        <authorList>
            <person name="Nicholson A.C."/>
        </authorList>
    </citation>
    <scope>NUCLEOTIDE SEQUENCE [LARGE SCALE GENOMIC DNA]</scope>
    <source>
        <strain evidence="3 4">ATCC BAA-277</strain>
    </source>
</reference>
<organism evidence="3 4">
    <name type="scientific">Actinomadura latina</name>
    <dbReference type="NCBI Taxonomy" id="163603"/>
    <lineage>
        <taxon>Bacteria</taxon>
        <taxon>Bacillati</taxon>
        <taxon>Actinomycetota</taxon>
        <taxon>Actinomycetes</taxon>
        <taxon>Streptosporangiales</taxon>
        <taxon>Thermomonosporaceae</taxon>
        <taxon>Actinomadura</taxon>
    </lineage>
</organism>
<accession>A0A846Z493</accession>
<feature type="domain" description="GTPase-associated protein 1 middle" evidence="2">
    <location>
        <begin position="146"/>
        <end position="248"/>
    </location>
</feature>
<comment type="caution">
    <text evidence="3">The sequence shown here is derived from an EMBL/GenBank/DDBJ whole genome shotgun (WGS) entry which is preliminary data.</text>
</comment>
<evidence type="ECO:0000259" key="2">
    <source>
        <dbReference type="Pfam" id="PF20014"/>
    </source>
</evidence>